<dbReference type="AlphaFoldDB" id="A0A8H3EUE3"/>
<dbReference type="EMBL" id="CAJPDS010000011">
    <property type="protein sequence ID" value="CAF9912522.1"/>
    <property type="molecule type" value="Genomic_DNA"/>
</dbReference>
<accession>A0A8H3EUE3</accession>
<proteinExistence type="predicted"/>
<evidence type="ECO:0000256" key="1">
    <source>
        <dbReference type="SAM" id="MobiDB-lite"/>
    </source>
</evidence>
<keyword evidence="3" id="KW-1185">Reference proteome</keyword>
<feature type="compositionally biased region" description="Low complexity" evidence="1">
    <location>
        <begin position="193"/>
        <end position="209"/>
    </location>
</feature>
<sequence>MAAQPSNLVEFTDAVYEFARFVAPPGQEDAFLKTYLDSRPLSEFPSGTFTDWRPDQSFVYQEQGPLPPPATFPSASLLLPSPLTPWLSGSFPEHGVHGNIEPAGPSNAATSPLWPEQSHSIHGPTAQHEPTTITISAGAITGKRAYGRVDQFTLDSSEEEGASGPTPYRAHFPKAPSRRIPPISPSFQLQTIPVPSVSPTSSRATSVVAHRPKQEANRVTKPRLGFTDKGSRAGRAHFYELAMHKKLVAGDELRVPISRPVGAGNGAQDEVRDTGVFVYSGNRVGQHSDWSFVLASAMGASASVDVRVKNVRGFEEVYTRLGFTGPTVRKWSDVVRVSRGGQDMGTVMEFKERNLFD</sequence>
<name>A0A8H3EUE3_9LECA</name>
<gene>
    <name evidence="2" type="ORF">HETSPECPRED_000960</name>
</gene>
<protein>
    <submittedName>
        <fullName evidence="2">Uncharacterized protein</fullName>
    </submittedName>
</protein>
<dbReference type="Proteomes" id="UP000664521">
    <property type="component" value="Unassembled WGS sequence"/>
</dbReference>
<comment type="caution">
    <text evidence="2">The sequence shown here is derived from an EMBL/GenBank/DDBJ whole genome shotgun (WGS) entry which is preliminary data.</text>
</comment>
<reference evidence="2" key="1">
    <citation type="submission" date="2021-03" db="EMBL/GenBank/DDBJ databases">
        <authorList>
            <person name="Tagirdzhanova G."/>
        </authorList>
    </citation>
    <scope>NUCLEOTIDE SEQUENCE</scope>
</reference>
<feature type="region of interest" description="Disordered" evidence="1">
    <location>
        <begin position="109"/>
        <end position="128"/>
    </location>
</feature>
<feature type="region of interest" description="Disordered" evidence="1">
    <location>
        <begin position="156"/>
        <end position="175"/>
    </location>
</feature>
<evidence type="ECO:0000313" key="2">
    <source>
        <dbReference type="EMBL" id="CAF9912522.1"/>
    </source>
</evidence>
<organism evidence="2 3">
    <name type="scientific">Heterodermia speciosa</name>
    <dbReference type="NCBI Taxonomy" id="116794"/>
    <lineage>
        <taxon>Eukaryota</taxon>
        <taxon>Fungi</taxon>
        <taxon>Dikarya</taxon>
        <taxon>Ascomycota</taxon>
        <taxon>Pezizomycotina</taxon>
        <taxon>Lecanoromycetes</taxon>
        <taxon>OSLEUM clade</taxon>
        <taxon>Lecanoromycetidae</taxon>
        <taxon>Caliciales</taxon>
        <taxon>Physciaceae</taxon>
        <taxon>Heterodermia</taxon>
    </lineage>
</organism>
<evidence type="ECO:0000313" key="3">
    <source>
        <dbReference type="Proteomes" id="UP000664521"/>
    </source>
</evidence>
<feature type="region of interest" description="Disordered" evidence="1">
    <location>
        <begin position="192"/>
        <end position="216"/>
    </location>
</feature>